<dbReference type="SUPFAM" id="SSF52047">
    <property type="entry name" value="RNI-like"/>
    <property type="match status" value="1"/>
</dbReference>
<dbReference type="Proteomes" id="UP000003163">
    <property type="component" value="Unassembled WGS sequence"/>
</dbReference>
<sequence>MINLTSLNIEGLSTISKISNTNIEILNVASCYHFDITTLDKNKITHLNLSKVNLTTNQIKYLREFHNLIDLNLSWNSNLTDELFIDLLESLSNIKTVTVFGDFALTKKTAQFAYENRNRLRIIGNPSETGFLLDNI</sequence>
<reference evidence="2" key="2">
    <citation type="submission" date="2015-07" db="EMBL/GenBank/DDBJ databases">
        <title>Contrasting host-pathogen interactions and genome evolution in two generalist and specialist microsporidian pathogens of mosquitoes.</title>
        <authorList>
            <consortium name="The Broad Institute Genomics Platform"/>
            <consortium name="The Broad Institute Genome Sequencing Center for Infectious Disease"/>
            <person name="Cuomo C.A."/>
            <person name="Sanscrainte N.D."/>
            <person name="Goldberg J.M."/>
            <person name="Heiman D."/>
            <person name="Young S."/>
            <person name="Zeng Q."/>
            <person name="Becnel J.J."/>
            <person name="Birren B.W."/>
        </authorList>
    </citation>
    <scope>NUCLEOTIDE SEQUENCE [LARGE SCALE GENOMIC DNA]</scope>
    <source>
        <strain evidence="2">USNM 41457</strain>
    </source>
</reference>
<dbReference type="AlphaFoldDB" id="J9DKX2"/>
<protein>
    <submittedName>
        <fullName evidence="1">Uncharacterized protein</fullName>
    </submittedName>
</protein>
<dbReference type="Gene3D" id="3.80.10.10">
    <property type="entry name" value="Ribonuclease Inhibitor"/>
    <property type="match status" value="1"/>
</dbReference>
<dbReference type="STRING" id="1003232.J9DKX2"/>
<dbReference type="InParanoid" id="J9DKX2"/>
<evidence type="ECO:0000313" key="1">
    <source>
        <dbReference type="EMBL" id="EJW03240.1"/>
    </source>
</evidence>
<accession>J9DKX2</accession>
<gene>
    <name evidence="1" type="ORF">EDEG_02408</name>
</gene>
<dbReference type="HOGENOM" id="CLU_1875402_0_0_1"/>
<dbReference type="OrthoDB" id="10257471at2759"/>
<dbReference type="VEuPathDB" id="MicrosporidiaDB:EDEG_02408"/>
<comment type="caution">
    <text evidence="1">The sequence shown here is derived from an EMBL/GenBank/DDBJ whole genome shotgun (WGS) entry which is preliminary data.</text>
</comment>
<keyword evidence="2" id="KW-1185">Reference proteome</keyword>
<dbReference type="InterPro" id="IPR032675">
    <property type="entry name" value="LRR_dom_sf"/>
</dbReference>
<name>J9DKX2_EDHAE</name>
<evidence type="ECO:0000313" key="2">
    <source>
        <dbReference type="Proteomes" id="UP000003163"/>
    </source>
</evidence>
<proteinExistence type="predicted"/>
<organism evidence="1 2">
    <name type="scientific">Edhazardia aedis (strain USNM 41457)</name>
    <name type="common">Microsporidian parasite</name>
    <dbReference type="NCBI Taxonomy" id="1003232"/>
    <lineage>
        <taxon>Eukaryota</taxon>
        <taxon>Fungi</taxon>
        <taxon>Fungi incertae sedis</taxon>
        <taxon>Microsporidia</taxon>
        <taxon>Edhazardia</taxon>
    </lineage>
</organism>
<dbReference type="EMBL" id="AFBI03000042">
    <property type="protein sequence ID" value="EJW03240.1"/>
    <property type="molecule type" value="Genomic_DNA"/>
</dbReference>
<reference evidence="1 2" key="1">
    <citation type="submission" date="2011-08" db="EMBL/GenBank/DDBJ databases">
        <authorList>
            <person name="Liu Z.J."/>
            <person name="Shi F.L."/>
            <person name="Lu J.Q."/>
            <person name="Li M."/>
            <person name="Wang Z.L."/>
        </authorList>
    </citation>
    <scope>NUCLEOTIDE SEQUENCE [LARGE SCALE GENOMIC DNA]</scope>
    <source>
        <strain evidence="1 2">USNM 41457</strain>
    </source>
</reference>